<protein>
    <submittedName>
        <fullName evidence="2">Uncharacterized protein</fullName>
    </submittedName>
</protein>
<accession>A0A834I577</accession>
<gene>
    <name evidence="2" type="ORF">GWI33_019519</name>
</gene>
<feature type="compositionally biased region" description="Basic residues" evidence="1">
    <location>
        <begin position="26"/>
        <end position="45"/>
    </location>
</feature>
<organism evidence="2 3">
    <name type="scientific">Rhynchophorus ferrugineus</name>
    <name type="common">Red palm weevil</name>
    <name type="synonym">Curculio ferrugineus</name>
    <dbReference type="NCBI Taxonomy" id="354439"/>
    <lineage>
        <taxon>Eukaryota</taxon>
        <taxon>Metazoa</taxon>
        <taxon>Ecdysozoa</taxon>
        <taxon>Arthropoda</taxon>
        <taxon>Hexapoda</taxon>
        <taxon>Insecta</taxon>
        <taxon>Pterygota</taxon>
        <taxon>Neoptera</taxon>
        <taxon>Endopterygota</taxon>
        <taxon>Coleoptera</taxon>
        <taxon>Polyphaga</taxon>
        <taxon>Cucujiformia</taxon>
        <taxon>Curculionidae</taxon>
        <taxon>Dryophthorinae</taxon>
        <taxon>Rhynchophorus</taxon>
    </lineage>
</organism>
<dbReference type="AlphaFoldDB" id="A0A834I577"/>
<comment type="caution">
    <text evidence="2">The sequence shown here is derived from an EMBL/GenBank/DDBJ whole genome shotgun (WGS) entry which is preliminary data.</text>
</comment>
<sequence length="93" mass="10336">MPGNSPAGTRNAARRGGGGGWTESRRARHSPRRPRPTGIAKTRRVYRTEMENNSRHTPRKECAPRRGHSLSAPHRPARCPGPDAFFLPRSTGR</sequence>
<reference evidence="2" key="1">
    <citation type="submission" date="2020-08" db="EMBL/GenBank/DDBJ databases">
        <title>Genome sequencing and assembly of the red palm weevil Rhynchophorus ferrugineus.</title>
        <authorList>
            <person name="Dias G.B."/>
            <person name="Bergman C.M."/>
            <person name="Manee M."/>
        </authorList>
    </citation>
    <scope>NUCLEOTIDE SEQUENCE</scope>
    <source>
        <strain evidence="2">AA-2017</strain>
        <tissue evidence="2">Whole larva</tissue>
    </source>
</reference>
<feature type="region of interest" description="Disordered" evidence="1">
    <location>
        <begin position="1"/>
        <end position="93"/>
    </location>
</feature>
<name>A0A834I577_RHYFE</name>
<dbReference type="Proteomes" id="UP000625711">
    <property type="component" value="Unassembled WGS sequence"/>
</dbReference>
<dbReference type="EMBL" id="JAACXV010014447">
    <property type="protein sequence ID" value="KAF7267237.1"/>
    <property type="molecule type" value="Genomic_DNA"/>
</dbReference>
<evidence type="ECO:0000256" key="1">
    <source>
        <dbReference type="SAM" id="MobiDB-lite"/>
    </source>
</evidence>
<feature type="compositionally biased region" description="Basic and acidic residues" evidence="1">
    <location>
        <begin position="46"/>
        <end position="64"/>
    </location>
</feature>
<evidence type="ECO:0000313" key="3">
    <source>
        <dbReference type="Proteomes" id="UP000625711"/>
    </source>
</evidence>
<evidence type="ECO:0000313" key="2">
    <source>
        <dbReference type="EMBL" id="KAF7267237.1"/>
    </source>
</evidence>
<proteinExistence type="predicted"/>
<keyword evidence="3" id="KW-1185">Reference proteome</keyword>